<protein>
    <recommendedName>
        <fullName evidence="1">Heterokaryon incompatibility domain-containing protein</fullName>
    </recommendedName>
</protein>
<feature type="domain" description="Heterokaryon incompatibility" evidence="1">
    <location>
        <begin position="70"/>
        <end position="265"/>
    </location>
</feature>
<name>A0A4Q4T3K0_9PEZI</name>
<dbReference type="Pfam" id="PF26639">
    <property type="entry name" value="Het-6_barrel"/>
    <property type="match status" value="1"/>
</dbReference>
<dbReference type="InterPro" id="IPR052895">
    <property type="entry name" value="HetReg/Transcr_Mod"/>
</dbReference>
<proteinExistence type="predicted"/>
<dbReference type="AlphaFoldDB" id="A0A4Q4T3K0"/>
<evidence type="ECO:0000313" key="2">
    <source>
        <dbReference type="EMBL" id="RYO99146.1"/>
    </source>
</evidence>
<dbReference type="EMBL" id="QJNU01000434">
    <property type="protein sequence ID" value="RYO99146.1"/>
    <property type="molecule type" value="Genomic_DNA"/>
</dbReference>
<evidence type="ECO:0000259" key="1">
    <source>
        <dbReference type="Pfam" id="PF06985"/>
    </source>
</evidence>
<gene>
    <name evidence="2" type="ORF">DL764_006894</name>
</gene>
<reference evidence="2 3" key="1">
    <citation type="submission" date="2018-06" db="EMBL/GenBank/DDBJ databases">
        <title>Complete Genomes of Monosporascus.</title>
        <authorList>
            <person name="Robinson A.J."/>
            <person name="Natvig D.O."/>
        </authorList>
    </citation>
    <scope>NUCLEOTIDE SEQUENCE [LARGE SCALE GENOMIC DNA]</scope>
    <source>
        <strain evidence="2 3">CBS 110550</strain>
    </source>
</reference>
<keyword evidence="3" id="KW-1185">Reference proteome</keyword>
<dbReference type="PANTHER" id="PTHR24148">
    <property type="entry name" value="ANKYRIN REPEAT DOMAIN-CONTAINING PROTEIN 39 HOMOLOG-RELATED"/>
    <property type="match status" value="1"/>
</dbReference>
<accession>A0A4Q4T3K0</accession>
<dbReference type="InterPro" id="IPR010730">
    <property type="entry name" value="HET"/>
</dbReference>
<dbReference type="PANTHER" id="PTHR24148:SF64">
    <property type="entry name" value="HETEROKARYON INCOMPATIBILITY DOMAIN-CONTAINING PROTEIN"/>
    <property type="match status" value="1"/>
</dbReference>
<dbReference type="OrthoDB" id="4587016at2759"/>
<dbReference type="Pfam" id="PF06985">
    <property type="entry name" value="HET"/>
    <property type="match status" value="1"/>
</dbReference>
<organism evidence="2 3">
    <name type="scientific">Monosporascus ibericus</name>
    <dbReference type="NCBI Taxonomy" id="155417"/>
    <lineage>
        <taxon>Eukaryota</taxon>
        <taxon>Fungi</taxon>
        <taxon>Dikarya</taxon>
        <taxon>Ascomycota</taxon>
        <taxon>Pezizomycotina</taxon>
        <taxon>Sordariomycetes</taxon>
        <taxon>Xylariomycetidae</taxon>
        <taxon>Xylariales</taxon>
        <taxon>Xylariales incertae sedis</taxon>
        <taxon>Monosporascus</taxon>
    </lineage>
</organism>
<dbReference type="STRING" id="155417.A0A4Q4T3K0"/>
<sequence length="784" mass="88774">MEQSGEGDIGKYTYAPLATGFFRLFKLVGGRSAPGWSVEVGPVATTAASDFTAPLRVECVESPFEDPICYEALSYSWAGYERSLSPEERDQRSQLDRRIFVSDGDEVVGFLLISASLETALRHLIRQTDKPLFVDQLSINQVDDDEKGRLVRRMGEIYSKAKRVLAWLGPSTPEAEKFVSFMKSLEKDSPDAFLRLADHDYPTLDVVRLSVVASNPESKPVPDHLKPDRDMLREMAIKMWDEIPLRGYVDVCSRQYFGRMWIIQEACLPEHLQFVCGHSVWHADHFERTSLLFSMSLGHWAGNLTSEEINREYPKVDDVILAIALGRFVNRLFGTRRTIHRPGQTRMPLFHILTKFNVADTATALTERHDLQKFRSRDPRDCYYSLLALPEATDTAVKRVVVSYKKSPQQVFNELAVAILEDYTDVLLFSQNARKQLEGLPSWVPDWSSNLAGSFGYLQSNKPLFTAGSAKGSQIWEGASGPFVEGPMLAVAGYSVGVIDRIGEYVYKVMASDMEEPIQVSNHYFLSEIELFCHLAREEQAKSAASQPRFEDAPWLMASGGRGLADNINASYDERVGPEIQGVRLLDAAYQIWRQFFERHTKKYEFVRWQKRRCEILLPREKRWAELKKRTGLYWALMYWLGIGANWEDYEFCEKFNRHWDKFGPMAEAGTNDRPDGGSLEPDVRDEGLMISSRLGSAMDANQGRRCFVTPEGYVGLGPLEMQVGDVVVILKGASVPMVLRSDDSGPEGQDQFKYVGEAYCYGIMDGELPEQRAGESPSVFRLV</sequence>
<comment type="caution">
    <text evidence="2">The sequence shown here is derived from an EMBL/GenBank/DDBJ whole genome shotgun (WGS) entry which is preliminary data.</text>
</comment>
<dbReference type="Proteomes" id="UP000293360">
    <property type="component" value="Unassembled WGS sequence"/>
</dbReference>
<evidence type="ECO:0000313" key="3">
    <source>
        <dbReference type="Proteomes" id="UP000293360"/>
    </source>
</evidence>